<evidence type="ECO:0000313" key="7">
    <source>
        <dbReference type="EMBL" id="ADU29979.1"/>
    </source>
</evidence>
<keyword evidence="3 6" id="KW-0540">Nuclease</keyword>
<dbReference type="GO" id="GO:0009318">
    <property type="term" value="C:exodeoxyribonuclease VII complex"/>
    <property type="evidence" value="ECO:0007669"/>
    <property type="project" value="UniProtKB-UniRule"/>
</dbReference>
<sequence length="80" mass="9305">MKNEENKELTFEEAMEKLESVVEKLEEGDVPLEEAITMFQDGMKLSKYCHERLNKVDEQMTEVLTEDGELKSFMVEGQSE</sequence>
<gene>
    <name evidence="6" type="primary">xseB</name>
    <name evidence="7" type="ordered locus">Bcell_1716</name>
</gene>
<comment type="similarity">
    <text evidence="1 6">Belongs to the XseB family.</text>
</comment>
<comment type="subcellular location">
    <subcellularLocation>
        <location evidence="6">Cytoplasm</location>
    </subcellularLocation>
</comment>
<dbReference type="EC" id="3.1.11.6" evidence="6"/>
<evidence type="ECO:0000256" key="4">
    <source>
        <dbReference type="ARBA" id="ARBA00022801"/>
    </source>
</evidence>
<comment type="function">
    <text evidence="6">Bidirectionally degrades single-stranded DNA into large acid-insoluble oligonucleotides, which are then degraded further into small acid-soluble oligonucleotides.</text>
</comment>
<dbReference type="PIRSF" id="PIRSF006488">
    <property type="entry name" value="Exonuc_VII_S"/>
    <property type="match status" value="1"/>
</dbReference>
<dbReference type="HOGENOM" id="CLU_145918_3_1_9"/>
<keyword evidence="2 6" id="KW-0963">Cytoplasm</keyword>
<dbReference type="Gene3D" id="1.10.287.1040">
    <property type="entry name" value="Exonuclease VII, small subunit"/>
    <property type="match status" value="1"/>
</dbReference>
<evidence type="ECO:0000313" key="8">
    <source>
        <dbReference type="Proteomes" id="UP000001401"/>
    </source>
</evidence>
<keyword evidence="5 6" id="KW-0269">Exonuclease</keyword>
<keyword evidence="4 6" id="KW-0378">Hydrolase</keyword>
<dbReference type="eggNOG" id="COG1722">
    <property type="taxonomic scope" value="Bacteria"/>
</dbReference>
<protein>
    <recommendedName>
        <fullName evidence="6">Exodeoxyribonuclease 7 small subunit</fullName>
        <ecNumber evidence="6">3.1.11.6</ecNumber>
    </recommendedName>
    <alternativeName>
        <fullName evidence="6">Exodeoxyribonuclease VII small subunit</fullName>
        <shortName evidence="6">Exonuclease VII small subunit</shortName>
    </alternativeName>
</protein>
<dbReference type="GO" id="GO:0005829">
    <property type="term" value="C:cytosol"/>
    <property type="evidence" value="ECO:0007669"/>
    <property type="project" value="TreeGrafter"/>
</dbReference>
<dbReference type="HAMAP" id="MF_00337">
    <property type="entry name" value="Exonuc_7_S"/>
    <property type="match status" value="1"/>
</dbReference>
<reference evidence="7 8" key="1">
    <citation type="submission" date="2010-12" db="EMBL/GenBank/DDBJ databases">
        <title>Complete sequence of Bacillus cellulosilyticus DSM 2522.</title>
        <authorList>
            <consortium name="US DOE Joint Genome Institute"/>
            <person name="Lucas S."/>
            <person name="Copeland A."/>
            <person name="Lapidus A."/>
            <person name="Cheng J.-F."/>
            <person name="Bruce D."/>
            <person name="Goodwin L."/>
            <person name="Pitluck S."/>
            <person name="Chertkov O."/>
            <person name="Detter J.C."/>
            <person name="Han C."/>
            <person name="Tapia R."/>
            <person name="Land M."/>
            <person name="Hauser L."/>
            <person name="Jeffries C."/>
            <person name="Kyrpides N."/>
            <person name="Ivanova N."/>
            <person name="Mikhailova N."/>
            <person name="Brumm P."/>
            <person name="Mead D."/>
            <person name="Woyke T."/>
        </authorList>
    </citation>
    <scope>NUCLEOTIDE SEQUENCE [LARGE SCALE GENOMIC DNA]</scope>
    <source>
        <strain evidence="8">ATCC 21833 / DSM 2522 / FERM P-1141 / JCM 9156 / N-4</strain>
    </source>
</reference>
<dbReference type="Pfam" id="PF02609">
    <property type="entry name" value="Exonuc_VII_S"/>
    <property type="match status" value="1"/>
</dbReference>
<evidence type="ECO:0000256" key="2">
    <source>
        <dbReference type="ARBA" id="ARBA00022490"/>
    </source>
</evidence>
<dbReference type="PANTHER" id="PTHR34137:SF1">
    <property type="entry name" value="EXODEOXYRIBONUCLEASE 7 SMALL SUBUNIT"/>
    <property type="match status" value="1"/>
</dbReference>
<dbReference type="GO" id="GO:0008855">
    <property type="term" value="F:exodeoxyribonuclease VII activity"/>
    <property type="evidence" value="ECO:0007669"/>
    <property type="project" value="UniProtKB-UniRule"/>
</dbReference>
<evidence type="ECO:0000256" key="6">
    <source>
        <dbReference type="HAMAP-Rule" id="MF_00337"/>
    </source>
</evidence>
<evidence type="ECO:0000256" key="3">
    <source>
        <dbReference type="ARBA" id="ARBA00022722"/>
    </source>
</evidence>
<proteinExistence type="inferred from homology"/>
<dbReference type="GO" id="GO:0006308">
    <property type="term" value="P:DNA catabolic process"/>
    <property type="evidence" value="ECO:0007669"/>
    <property type="project" value="UniProtKB-UniRule"/>
</dbReference>
<comment type="catalytic activity">
    <reaction evidence="6">
        <text>Exonucleolytic cleavage in either 5'- to 3'- or 3'- to 5'-direction to yield nucleoside 5'-phosphates.</text>
        <dbReference type="EC" id="3.1.11.6"/>
    </reaction>
</comment>
<keyword evidence="8" id="KW-1185">Reference proteome</keyword>
<dbReference type="STRING" id="649639.Bcell_1716"/>
<organism evidence="7 8">
    <name type="scientific">Evansella cellulosilytica (strain ATCC 21833 / DSM 2522 / FERM P-1141 / JCM 9156 / N-4)</name>
    <name type="common">Bacillus cellulosilyticus</name>
    <dbReference type="NCBI Taxonomy" id="649639"/>
    <lineage>
        <taxon>Bacteria</taxon>
        <taxon>Bacillati</taxon>
        <taxon>Bacillota</taxon>
        <taxon>Bacilli</taxon>
        <taxon>Bacillales</taxon>
        <taxon>Bacillaceae</taxon>
        <taxon>Evansella</taxon>
    </lineage>
</organism>
<dbReference type="InterPro" id="IPR037004">
    <property type="entry name" value="Exonuc_VII_ssu_sf"/>
</dbReference>
<dbReference type="KEGG" id="bco:Bcell_1716"/>
<evidence type="ECO:0000256" key="1">
    <source>
        <dbReference type="ARBA" id="ARBA00009998"/>
    </source>
</evidence>
<dbReference type="EMBL" id="CP002394">
    <property type="protein sequence ID" value="ADU29979.1"/>
    <property type="molecule type" value="Genomic_DNA"/>
</dbReference>
<name>E6TXQ3_EVAC2</name>
<dbReference type="SUPFAM" id="SSF116842">
    <property type="entry name" value="XseB-like"/>
    <property type="match status" value="1"/>
</dbReference>
<dbReference type="NCBIfam" id="TIGR01280">
    <property type="entry name" value="xseB"/>
    <property type="match status" value="1"/>
</dbReference>
<dbReference type="NCBIfam" id="NF010666">
    <property type="entry name" value="PRK14063.1"/>
    <property type="match status" value="1"/>
</dbReference>
<dbReference type="PANTHER" id="PTHR34137">
    <property type="entry name" value="EXODEOXYRIBONUCLEASE 7 SMALL SUBUNIT"/>
    <property type="match status" value="1"/>
</dbReference>
<dbReference type="AlphaFoldDB" id="E6TXQ3"/>
<dbReference type="InterPro" id="IPR003761">
    <property type="entry name" value="Exonuc_VII_S"/>
</dbReference>
<dbReference type="RefSeq" id="WP_013488316.1">
    <property type="nucleotide sequence ID" value="NC_014829.1"/>
</dbReference>
<accession>E6TXQ3</accession>
<evidence type="ECO:0000256" key="5">
    <source>
        <dbReference type="ARBA" id="ARBA00022839"/>
    </source>
</evidence>
<dbReference type="Proteomes" id="UP000001401">
    <property type="component" value="Chromosome"/>
</dbReference>
<comment type="subunit">
    <text evidence="6">Heterooligomer composed of large and small subunits.</text>
</comment>